<evidence type="ECO:0000313" key="1">
    <source>
        <dbReference type="EMBL" id="CAG8717276.1"/>
    </source>
</evidence>
<sequence length="62" mass="6884">ERTQINETKETRTASDSIRSLSSTTTTAYIAKYGKKFYCGIYATINLVCGGLESRNPPYLTV</sequence>
<dbReference type="AlphaFoldDB" id="A0A9N9I331"/>
<proteinExistence type="predicted"/>
<keyword evidence="2" id="KW-1185">Reference proteome</keyword>
<accession>A0A9N9I331</accession>
<name>A0A9N9I331_FUNMO</name>
<comment type="caution">
    <text evidence="1">The sequence shown here is derived from an EMBL/GenBank/DDBJ whole genome shotgun (WGS) entry which is preliminary data.</text>
</comment>
<protein>
    <submittedName>
        <fullName evidence="1">7021_t:CDS:1</fullName>
    </submittedName>
</protein>
<evidence type="ECO:0000313" key="2">
    <source>
        <dbReference type="Proteomes" id="UP000789375"/>
    </source>
</evidence>
<feature type="non-terminal residue" evidence="1">
    <location>
        <position position="62"/>
    </location>
</feature>
<dbReference type="EMBL" id="CAJVPP010012306">
    <property type="protein sequence ID" value="CAG8717276.1"/>
    <property type="molecule type" value="Genomic_DNA"/>
</dbReference>
<organism evidence="1 2">
    <name type="scientific">Funneliformis mosseae</name>
    <name type="common">Endomycorrhizal fungus</name>
    <name type="synonym">Glomus mosseae</name>
    <dbReference type="NCBI Taxonomy" id="27381"/>
    <lineage>
        <taxon>Eukaryota</taxon>
        <taxon>Fungi</taxon>
        <taxon>Fungi incertae sedis</taxon>
        <taxon>Mucoromycota</taxon>
        <taxon>Glomeromycotina</taxon>
        <taxon>Glomeromycetes</taxon>
        <taxon>Glomerales</taxon>
        <taxon>Glomeraceae</taxon>
        <taxon>Funneliformis</taxon>
    </lineage>
</organism>
<dbReference type="Proteomes" id="UP000789375">
    <property type="component" value="Unassembled WGS sequence"/>
</dbReference>
<reference evidence="1" key="1">
    <citation type="submission" date="2021-06" db="EMBL/GenBank/DDBJ databases">
        <authorList>
            <person name="Kallberg Y."/>
            <person name="Tangrot J."/>
            <person name="Rosling A."/>
        </authorList>
    </citation>
    <scope>NUCLEOTIDE SEQUENCE</scope>
    <source>
        <strain evidence="1">87-6 pot B 2015</strain>
    </source>
</reference>
<gene>
    <name evidence="1" type="ORF">FMOSSE_LOCUS14728</name>
</gene>